<sequence>MNIWKLVWQLVRFRPGWYVADVVLWTGIFGLPLLTGYVVKVLFDAVSGEAQVGVGPWGLVAVLVVTLLLRIGVLLGGFYVDFTMMFSVGALVRRNVMHNLLQKPGAQALPQSAGDALLRLRDDVNEIAGFTSWTADLVYKPLLSLAALIILFFIHPTLTLVVCLPLLGLMAAAAMATQRLEKYRVESRETSGRVAGFAAESFDAVGAIKSAGAEERVAAHFQELNEQRRQAAVKDRLFADLLGSIFENAVGFGTGLILLVAAGAMQDGSFSVGDLALFIFYLDWLGQMTHFLGRLIARVKQAEVSARRAVDLQGAAAEKLAEHADIYMDGRLPEVPFSAKNPDDQLELLETKGLTFHYPTSGRGVEDVSLHLPKGSFTVITGRVGAGKTTLLRAVLGLVVPTGDVCWNGKKVSELPPPRAAYTAQVPQLFQETLEENLLLGIPAEHADLAQTLRTAVLERDVDMMEHGLQTPVGARGVKLSGGQLQRAATARMLVRDAELYVFDDVSSALDAATEQLLWERVFERPDTTCLVVSHRPAALKRADHIVLLKDGRVEAEGKLEDLLEKSEEMQKLWAEKSLG</sequence>
<dbReference type="InterPro" id="IPR039421">
    <property type="entry name" value="Type_1_exporter"/>
</dbReference>
<feature type="transmembrane region" description="Helical" evidence="7">
    <location>
        <begin position="142"/>
        <end position="174"/>
    </location>
</feature>
<evidence type="ECO:0000313" key="11">
    <source>
        <dbReference type="Proteomes" id="UP000195437"/>
    </source>
</evidence>
<keyword evidence="5 7" id="KW-1133">Transmembrane helix</keyword>
<protein>
    <recommendedName>
        <fullName evidence="12">ABC transporter ATP-binding protein</fullName>
    </recommendedName>
</protein>
<dbReference type="RefSeq" id="WP_087455603.1">
    <property type="nucleotide sequence ID" value="NZ_CP021434.1"/>
</dbReference>
<evidence type="ECO:0000313" key="10">
    <source>
        <dbReference type="EMBL" id="ARU60216.1"/>
    </source>
</evidence>
<dbReference type="SMART" id="SM00382">
    <property type="entry name" value="AAA"/>
    <property type="match status" value="1"/>
</dbReference>
<dbReference type="InterPro" id="IPR003439">
    <property type="entry name" value="ABC_transporter-like_ATP-bd"/>
</dbReference>
<dbReference type="OrthoDB" id="1240423at2"/>
<feature type="domain" description="ABC transmembrane type-1" evidence="9">
    <location>
        <begin position="29"/>
        <end position="301"/>
    </location>
</feature>
<keyword evidence="3" id="KW-0547">Nucleotide-binding</keyword>
<dbReference type="Pfam" id="PF00005">
    <property type="entry name" value="ABC_tran"/>
    <property type="match status" value="1"/>
</dbReference>
<reference evidence="11" key="1">
    <citation type="submission" date="2017-05" db="EMBL/GenBank/DDBJ databases">
        <authorList>
            <person name="Sung H."/>
        </authorList>
    </citation>
    <scope>NUCLEOTIDE SEQUENCE [LARGE SCALE GENOMIC DNA]</scope>
    <source>
        <strain evidence="11">AR23208</strain>
    </source>
</reference>
<dbReference type="InterPro" id="IPR036640">
    <property type="entry name" value="ABC1_TM_sf"/>
</dbReference>
<dbReference type="CDD" id="cd07346">
    <property type="entry name" value="ABC_6TM_exporters"/>
    <property type="match status" value="1"/>
</dbReference>
<feature type="transmembrane region" description="Helical" evidence="7">
    <location>
        <begin position="55"/>
        <end position="80"/>
    </location>
</feature>
<feature type="transmembrane region" description="Helical" evidence="7">
    <location>
        <begin position="275"/>
        <end position="297"/>
    </location>
</feature>
<dbReference type="GO" id="GO:0005524">
    <property type="term" value="F:ATP binding"/>
    <property type="evidence" value="ECO:0007669"/>
    <property type="project" value="UniProtKB-KW"/>
</dbReference>
<dbReference type="AlphaFoldDB" id="A0A1Y0IK60"/>
<keyword evidence="6 7" id="KW-0472">Membrane</keyword>
<keyword evidence="4" id="KW-0067">ATP-binding</keyword>
<accession>A0A1Y0IK60</accession>
<dbReference type="InterPro" id="IPR011527">
    <property type="entry name" value="ABC1_TM_dom"/>
</dbReference>
<dbReference type="GO" id="GO:0016887">
    <property type="term" value="F:ATP hydrolysis activity"/>
    <property type="evidence" value="ECO:0007669"/>
    <property type="project" value="InterPro"/>
</dbReference>
<feature type="transmembrane region" description="Helical" evidence="7">
    <location>
        <begin position="237"/>
        <end position="263"/>
    </location>
</feature>
<name>A0A1Y0IK60_9BACL</name>
<evidence type="ECO:0000259" key="8">
    <source>
        <dbReference type="PROSITE" id="PS50893"/>
    </source>
</evidence>
<dbReference type="PANTHER" id="PTHR24221">
    <property type="entry name" value="ATP-BINDING CASSETTE SUB-FAMILY B"/>
    <property type="match status" value="1"/>
</dbReference>
<evidence type="ECO:0000256" key="1">
    <source>
        <dbReference type="ARBA" id="ARBA00004651"/>
    </source>
</evidence>
<dbReference type="GO" id="GO:0140359">
    <property type="term" value="F:ABC-type transporter activity"/>
    <property type="evidence" value="ECO:0007669"/>
    <property type="project" value="InterPro"/>
</dbReference>
<dbReference type="Gene3D" id="1.20.1560.10">
    <property type="entry name" value="ABC transporter type 1, transmembrane domain"/>
    <property type="match status" value="1"/>
</dbReference>
<dbReference type="PROSITE" id="PS50893">
    <property type="entry name" value="ABC_TRANSPORTER_2"/>
    <property type="match status" value="1"/>
</dbReference>
<dbReference type="Gene3D" id="3.40.50.300">
    <property type="entry name" value="P-loop containing nucleotide triphosphate hydrolases"/>
    <property type="match status" value="1"/>
</dbReference>
<dbReference type="EMBL" id="CP021434">
    <property type="protein sequence ID" value="ARU60216.1"/>
    <property type="molecule type" value="Genomic_DNA"/>
</dbReference>
<evidence type="ECO:0008006" key="12">
    <source>
        <dbReference type="Google" id="ProtNLM"/>
    </source>
</evidence>
<evidence type="ECO:0000256" key="5">
    <source>
        <dbReference type="ARBA" id="ARBA00022989"/>
    </source>
</evidence>
<evidence type="ECO:0000256" key="4">
    <source>
        <dbReference type="ARBA" id="ARBA00022840"/>
    </source>
</evidence>
<dbReference type="KEGG" id="tum:CBW65_03445"/>
<keyword evidence="2 7" id="KW-0812">Transmembrane</keyword>
<evidence type="ECO:0000256" key="6">
    <source>
        <dbReference type="ARBA" id="ARBA00023136"/>
    </source>
</evidence>
<dbReference type="Pfam" id="PF00664">
    <property type="entry name" value="ABC_membrane"/>
    <property type="match status" value="1"/>
</dbReference>
<dbReference type="SUPFAM" id="SSF90123">
    <property type="entry name" value="ABC transporter transmembrane region"/>
    <property type="match status" value="1"/>
</dbReference>
<dbReference type="PANTHER" id="PTHR24221:SF423">
    <property type="entry name" value="ABC TRANSPORTER"/>
    <property type="match status" value="1"/>
</dbReference>
<comment type="subcellular location">
    <subcellularLocation>
        <location evidence="1">Cell membrane</location>
        <topology evidence="1">Multi-pass membrane protein</topology>
    </subcellularLocation>
</comment>
<dbReference type="GO" id="GO:0005886">
    <property type="term" value="C:plasma membrane"/>
    <property type="evidence" value="ECO:0007669"/>
    <property type="project" value="UniProtKB-SubCell"/>
</dbReference>
<feature type="transmembrane region" description="Helical" evidence="7">
    <location>
        <begin position="22"/>
        <end position="43"/>
    </location>
</feature>
<gene>
    <name evidence="10" type="ORF">CBW65_03445</name>
</gene>
<proteinExistence type="predicted"/>
<dbReference type="SUPFAM" id="SSF52540">
    <property type="entry name" value="P-loop containing nucleoside triphosphate hydrolases"/>
    <property type="match status" value="1"/>
</dbReference>
<evidence type="ECO:0000256" key="7">
    <source>
        <dbReference type="SAM" id="Phobius"/>
    </source>
</evidence>
<evidence type="ECO:0000256" key="3">
    <source>
        <dbReference type="ARBA" id="ARBA00022741"/>
    </source>
</evidence>
<dbReference type="InterPro" id="IPR027417">
    <property type="entry name" value="P-loop_NTPase"/>
</dbReference>
<dbReference type="Proteomes" id="UP000195437">
    <property type="component" value="Chromosome"/>
</dbReference>
<evidence type="ECO:0000256" key="2">
    <source>
        <dbReference type="ARBA" id="ARBA00022692"/>
    </source>
</evidence>
<keyword evidence="11" id="KW-1185">Reference proteome</keyword>
<feature type="domain" description="ABC transporter" evidence="8">
    <location>
        <begin position="349"/>
        <end position="576"/>
    </location>
</feature>
<dbReference type="InterPro" id="IPR003593">
    <property type="entry name" value="AAA+_ATPase"/>
</dbReference>
<dbReference type="PROSITE" id="PS50929">
    <property type="entry name" value="ABC_TM1F"/>
    <property type="match status" value="1"/>
</dbReference>
<organism evidence="10 11">
    <name type="scientific">Tumebacillus avium</name>
    <dbReference type="NCBI Taxonomy" id="1903704"/>
    <lineage>
        <taxon>Bacteria</taxon>
        <taxon>Bacillati</taxon>
        <taxon>Bacillota</taxon>
        <taxon>Bacilli</taxon>
        <taxon>Bacillales</taxon>
        <taxon>Alicyclobacillaceae</taxon>
        <taxon>Tumebacillus</taxon>
    </lineage>
</organism>
<evidence type="ECO:0000259" key="9">
    <source>
        <dbReference type="PROSITE" id="PS50929"/>
    </source>
</evidence>